<feature type="compositionally biased region" description="Low complexity" evidence="2">
    <location>
        <begin position="192"/>
        <end position="202"/>
    </location>
</feature>
<proteinExistence type="inferred from homology"/>
<feature type="region of interest" description="Disordered" evidence="2">
    <location>
        <begin position="161"/>
        <end position="202"/>
    </location>
</feature>
<dbReference type="PANTHER" id="PTHR10182:SF3">
    <property type="entry name" value="PROTEIN MO25"/>
    <property type="match status" value="1"/>
</dbReference>
<evidence type="ECO:0000313" key="3">
    <source>
        <dbReference type="EMBL" id="PLW16470.1"/>
    </source>
</evidence>
<dbReference type="PANTHER" id="PTHR10182">
    <property type="entry name" value="CALCIUM-BINDING PROTEIN 39-RELATED"/>
    <property type="match status" value="1"/>
</dbReference>
<comment type="caution">
    <text evidence="3">The sequence shown here is derived from an EMBL/GenBank/DDBJ whole genome shotgun (WGS) entry which is preliminary data.</text>
</comment>
<reference evidence="3 4" key="1">
    <citation type="submission" date="2017-11" db="EMBL/GenBank/DDBJ databases">
        <title>De novo assembly and phasing of dikaryotic genomes from two isolates of Puccinia coronata f. sp. avenae, the causal agent of oat crown rust.</title>
        <authorList>
            <person name="Miller M.E."/>
            <person name="Zhang Y."/>
            <person name="Omidvar V."/>
            <person name="Sperschneider J."/>
            <person name="Schwessinger B."/>
            <person name="Raley C."/>
            <person name="Palmer J.M."/>
            <person name="Garnica D."/>
            <person name="Upadhyaya N."/>
            <person name="Rathjen J."/>
            <person name="Taylor J.M."/>
            <person name="Park R.F."/>
            <person name="Dodds P.N."/>
            <person name="Hirsch C.D."/>
            <person name="Kianian S.F."/>
            <person name="Figueroa M."/>
        </authorList>
    </citation>
    <scope>NUCLEOTIDE SEQUENCE [LARGE SCALE GENOMIC DNA]</scope>
    <source>
        <strain evidence="3">12NC29</strain>
    </source>
</reference>
<dbReference type="OrthoDB" id="609103at2759"/>
<gene>
    <name evidence="3" type="ORF">PCANC_18565</name>
</gene>
<dbReference type="Proteomes" id="UP000235388">
    <property type="component" value="Unassembled WGS sequence"/>
</dbReference>
<organism evidence="3 4">
    <name type="scientific">Puccinia coronata f. sp. avenae</name>
    <dbReference type="NCBI Taxonomy" id="200324"/>
    <lineage>
        <taxon>Eukaryota</taxon>
        <taxon>Fungi</taxon>
        <taxon>Dikarya</taxon>
        <taxon>Basidiomycota</taxon>
        <taxon>Pucciniomycotina</taxon>
        <taxon>Pucciniomycetes</taxon>
        <taxon>Pucciniales</taxon>
        <taxon>Pucciniaceae</taxon>
        <taxon>Puccinia</taxon>
    </lineage>
</organism>
<keyword evidence="4" id="KW-1185">Reference proteome</keyword>
<evidence type="ECO:0000256" key="1">
    <source>
        <dbReference type="ARBA" id="ARBA00011012"/>
    </source>
</evidence>
<comment type="similarity">
    <text evidence="1">Belongs to the Mo25 family.</text>
</comment>
<feature type="region of interest" description="Disordered" evidence="2">
    <location>
        <begin position="73"/>
        <end position="93"/>
    </location>
</feature>
<dbReference type="InterPro" id="IPR013878">
    <property type="entry name" value="Mo25"/>
</dbReference>
<dbReference type="SUPFAM" id="SSF48371">
    <property type="entry name" value="ARM repeat"/>
    <property type="match status" value="1"/>
</dbReference>
<evidence type="ECO:0000313" key="4">
    <source>
        <dbReference type="Proteomes" id="UP000235388"/>
    </source>
</evidence>
<name>A0A2N5STE9_9BASI</name>
<dbReference type="GO" id="GO:0035556">
    <property type="term" value="P:intracellular signal transduction"/>
    <property type="evidence" value="ECO:0007669"/>
    <property type="project" value="TreeGrafter"/>
</dbReference>
<dbReference type="Pfam" id="PF08569">
    <property type="entry name" value="Mo25"/>
    <property type="match status" value="1"/>
</dbReference>
<accession>A0A2N5STE9</accession>
<dbReference type="InterPro" id="IPR016024">
    <property type="entry name" value="ARM-type_fold"/>
</dbReference>
<evidence type="ECO:0000256" key="2">
    <source>
        <dbReference type="SAM" id="MobiDB-lite"/>
    </source>
</evidence>
<dbReference type="GO" id="GO:0043539">
    <property type="term" value="F:protein serine/threonine kinase activator activity"/>
    <property type="evidence" value="ECO:0007669"/>
    <property type="project" value="TreeGrafter"/>
</dbReference>
<feature type="compositionally biased region" description="Polar residues" evidence="2">
    <location>
        <begin position="161"/>
        <end position="185"/>
    </location>
</feature>
<sequence length="473" mass="53753">MAASKLTSDAAIRIKLGRCATDLIENQFKLGGKTPGPLSLNRLLINSVARRPSLNRTASSNVNSDAAIRSSFAGSELTRNDDDEDDDNNNEQLQNDAHSTYTMAFLFKSKTKSPQDLVKIIKDSLNKLENNPSADLTKKINEDITKALQLMKSILTGSSLPTIQDSSIPTSNSNGTEDGQPTSANGALGAINSSSSSSSSNSSPEIVAQLAQEIYNQDLLKIFLMQMRRFEFESRKDVVNIFNLILRRQIGTRWPTVDYLANREEIIWIALKGYENSDVALNTGMILKEMLRHEILAKSLLYSDRFYDFPQYIEQTTFGIACDAMSSFKECLTRHKSMVATYLEDNYDKFFAMYTNLIQSSNYVTKRQSIKLLGEILLDRSNYNIMNQYISNEDNLKIMMNLLKDKSKNIQFEAFHVFKVFVANPRKPAPIESILKRNKEKLIEFLRKFHNDKDDEQFNDEKSFLILQIENLR</sequence>
<dbReference type="Gene3D" id="1.25.10.10">
    <property type="entry name" value="Leucine-rich Repeat Variant"/>
    <property type="match status" value="1"/>
</dbReference>
<evidence type="ECO:0008006" key="5">
    <source>
        <dbReference type="Google" id="ProtNLM"/>
    </source>
</evidence>
<dbReference type="STRING" id="200324.A0A2N5STE9"/>
<dbReference type="AlphaFoldDB" id="A0A2N5STE9"/>
<dbReference type="InterPro" id="IPR011989">
    <property type="entry name" value="ARM-like"/>
</dbReference>
<dbReference type="EMBL" id="PGCJ01000869">
    <property type="protein sequence ID" value="PLW16470.1"/>
    <property type="molecule type" value="Genomic_DNA"/>
</dbReference>
<protein>
    <recommendedName>
        <fullName evidence="5">Mo25-like protein</fullName>
    </recommendedName>
</protein>